<dbReference type="OrthoDB" id="8117292at2"/>
<feature type="domain" description="Activator of Hsp90 ATPase homologue 1/2-like C-terminal" evidence="2">
    <location>
        <begin position="13"/>
        <end position="117"/>
    </location>
</feature>
<dbReference type="EMBL" id="VFOW01000001">
    <property type="protein sequence ID" value="TQL74810.1"/>
    <property type="molecule type" value="Genomic_DNA"/>
</dbReference>
<dbReference type="RefSeq" id="WP_142034192.1">
    <property type="nucleotide sequence ID" value="NZ_JBHTGS010000002.1"/>
</dbReference>
<evidence type="ECO:0000313" key="3">
    <source>
        <dbReference type="EMBL" id="TQL74810.1"/>
    </source>
</evidence>
<organism evidence="3 4">
    <name type="scientific">Stackebrandtia endophytica</name>
    <dbReference type="NCBI Taxonomy" id="1496996"/>
    <lineage>
        <taxon>Bacteria</taxon>
        <taxon>Bacillati</taxon>
        <taxon>Actinomycetota</taxon>
        <taxon>Actinomycetes</taxon>
        <taxon>Glycomycetales</taxon>
        <taxon>Glycomycetaceae</taxon>
        <taxon>Stackebrandtia</taxon>
    </lineage>
</organism>
<comment type="similarity">
    <text evidence="1">Belongs to the AHA1 family.</text>
</comment>
<dbReference type="InterPro" id="IPR013538">
    <property type="entry name" value="ASHA1/2-like_C"/>
</dbReference>
<comment type="caution">
    <text evidence="3">The sequence shown here is derived from an EMBL/GenBank/DDBJ whole genome shotgun (WGS) entry which is preliminary data.</text>
</comment>
<dbReference type="SUPFAM" id="SSF55961">
    <property type="entry name" value="Bet v1-like"/>
    <property type="match status" value="1"/>
</dbReference>
<reference evidence="3 4" key="1">
    <citation type="submission" date="2019-06" db="EMBL/GenBank/DDBJ databases">
        <title>Sequencing the genomes of 1000 actinobacteria strains.</title>
        <authorList>
            <person name="Klenk H.-P."/>
        </authorList>
    </citation>
    <scope>NUCLEOTIDE SEQUENCE [LARGE SCALE GENOMIC DNA]</scope>
    <source>
        <strain evidence="3 4">DSM 45928</strain>
    </source>
</reference>
<evidence type="ECO:0000256" key="1">
    <source>
        <dbReference type="ARBA" id="ARBA00006817"/>
    </source>
</evidence>
<keyword evidence="4" id="KW-1185">Reference proteome</keyword>
<proteinExistence type="inferred from homology"/>
<dbReference type="InParanoid" id="A0A543AQE9"/>
<dbReference type="Proteomes" id="UP000317043">
    <property type="component" value="Unassembled WGS sequence"/>
</dbReference>
<accession>A0A543AQE9</accession>
<dbReference type="Gene3D" id="3.30.530.20">
    <property type="match status" value="1"/>
</dbReference>
<dbReference type="Pfam" id="PF08327">
    <property type="entry name" value="AHSA1"/>
    <property type="match status" value="1"/>
</dbReference>
<sequence length="159" mass="17708">MDIDHISHEIEIDAPILRVWDALTEPTQLSRWFGSAGKFRRGADDTLELSWEAHGTYHATIEAEEKPHWFAWRWALAPDVEPAPGNSTLVEFRLLDLDDRTRLSVTESGFVALDLTEGEKGAAVNDNLAGWVGGFVGLKQYLEGYRESALPGEFPGEPS</sequence>
<protein>
    <submittedName>
        <fullName evidence="3">Uncharacterized protein YndB with AHSA1/START domain</fullName>
    </submittedName>
</protein>
<evidence type="ECO:0000313" key="4">
    <source>
        <dbReference type="Proteomes" id="UP000317043"/>
    </source>
</evidence>
<dbReference type="InterPro" id="IPR023393">
    <property type="entry name" value="START-like_dom_sf"/>
</dbReference>
<dbReference type="AlphaFoldDB" id="A0A543AQE9"/>
<gene>
    <name evidence="3" type="ORF">FB566_0298</name>
</gene>
<evidence type="ECO:0000259" key="2">
    <source>
        <dbReference type="Pfam" id="PF08327"/>
    </source>
</evidence>
<name>A0A543AQE9_9ACTN</name>